<evidence type="ECO:0000259" key="1">
    <source>
        <dbReference type="Pfam" id="PF01702"/>
    </source>
</evidence>
<dbReference type="GO" id="GO:0006400">
    <property type="term" value="P:tRNA modification"/>
    <property type="evidence" value="ECO:0007669"/>
    <property type="project" value="InterPro"/>
</dbReference>
<dbReference type="Proteomes" id="UP000521943">
    <property type="component" value="Unassembled WGS sequence"/>
</dbReference>
<sequence>MSASTASPLSFTITHTAPKATRFAPRLGKLTFHRQNDQRIQLQTPGMLATTSRGVVPHLSRDYYAQCVRSLRWTSVVFESFLEQNPPIPILQKGDHPLHSTLGFNPNTTVLSMTVRDPHDTREMPTNGNAHICAHTLRGVRRLSPEDWRSYAHSTKPDVLIALSDTPFTDPPYSQKRLTKSIERSAAWLLDILRPFSSSLPSPSATPDPKPFALFVPLAGTSSTGARRAFSESLREPLYGPEADALKGTGYTCLDDGVDGYTVDLVPLRASLPAPSNGDVRQDEMIKELVQTSLKPLPSAKPLLITGTSTPHEILRLVSDGGDIFDSKWAQRCADLGVTLDFEFPVRNESTNGKKQLGHNIYSTDYAHDFSPLSSSFAPASSPSDAVPTCYCPACSPVKPTSRLYHGIDRPQDSLVEDSGRGEYEKPYTRAYVHHLLHTHEMGAHALLAMHNLAVLEAFFEGVRSVLASSPSMFEDEVARFAETYNEEFGVLKEAGDMWLGVEKARGKGRLAREKEAAGGDDE</sequence>
<evidence type="ECO:0000313" key="3">
    <source>
        <dbReference type="Proteomes" id="UP000521943"/>
    </source>
</evidence>
<dbReference type="EMBL" id="JACGCI010000094">
    <property type="protein sequence ID" value="KAF6746242.1"/>
    <property type="molecule type" value="Genomic_DNA"/>
</dbReference>
<dbReference type="InterPro" id="IPR036511">
    <property type="entry name" value="TGT-like_sf"/>
</dbReference>
<name>A0A8H6HH79_9AGAR</name>
<organism evidence="2 3">
    <name type="scientific">Ephemerocybe angulata</name>
    <dbReference type="NCBI Taxonomy" id="980116"/>
    <lineage>
        <taxon>Eukaryota</taxon>
        <taxon>Fungi</taxon>
        <taxon>Dikarya</taxon>
        <taxon>Basidiomycota</taxon>
        <taxon>Agaricomycotina</taxon>
        <taxon>Agaricomycetes</taxon>
        <taxon>Agaricomycetidae</taxon>
        <taxon>Agaricales</taxon>
        <taxon>Agaricineae</taxon>
        <taxon>Psathyrellaceae</taxon>
        <taxon>Ephemerocybe</taxon>
    </lineage>
</organism>
<dbReference type="AlphaFoldDB" id="A0A8H6HH79"/>
<protein>
    <submittedName>
        <fullName evidence="2">tRNA-guanine(15) transglycosylase-like protein</fullName>
    </submittedName>
</protein>
<comment type="caution">
    <text evidence="2">The sequence shown here is derived from an EMBL/GenBank/DDBJ whole genome shotgun (WGS) entry which is preliminary data.</text>
</comment>
<proteinExistence type="predicted"/>
<dbReference type="InterPro" id="IPR002616">
    <property type="entry name" value="tRNA_ribo_trans-like"/>
</dbReference>
<evidence type="ECO:0000313" key="2">
    <source>
        <dbReference type="EMBL" id="KAF6746242.1"/>
    </source>
</evidence>
<dbReference type="Pfam" id="PF01702">
    <property type="entry name" value="TGT"/>
    <property type="match status" value="1"/>
</dbReference>
<dbReference type="InterPro" id="IPR050852">
    <property type="entry name" value="Queuine_tRNA-ribosyltrfase"/>
</dbReference>
<dbReference type="PANTHER" id="PTHR46064:SF1">
    <property type="entry name" value="QUEUINE TRNA-RIBOSYLTRANSFERASE ACCESSORY SUBUNIT 2"/>
    <property type="match status" value="1"/>
</dbReference>
<reference evidence="2 3" key="1">
    <citation type="submission" date="2020-07" db="EMBL/GenBank/DDBJ databases">
        <title>Comparative genomics of pyrophilous fungi reveals a link between fire events and developmental genes.</title>
        <authorList>
            <consortium name="DOE Joint Genome Institute"/>
            <person name="Steindorff A.S."/>
            <person name="Carver A."/>
            <person name="Calhoun S."/>
            <person name="Stillman K."/>
            <person name="Liu H."/>
            <person name="Lipzen A."/>
            <person name="Pangilinan J."/>
            <person name="Labutti K."/>
            <person name="Bruns T.D."/>
            <person name="Grigoriev I.V."/>
        </authorList>
    </citation>
    <scope>NUCLEOTIDE SEQUENCE [LARGE SCALE GENOMIC DNA]</scope>
    <source>
        <strain evidence="2 3">CBS 144469</strain>
    </source>
</reference>
<dbReference type="SUPFAM" id="SSF51713">
    <property type="entry name" value="tRNA-guanine transglycosylase"/>
    <property type="match status" value="1"/>
</dbReference>
<dbReference type="Gene3D" id="3.20.20.105">
    <property type="entry name" value="Queuine tRNA-ribosyltransferase-like"/>
    <property type="match status" value="1"/>
</dbReference>
<feature type="domain" description="tRNA-guanine(15) transglycosylase-like" evidence="1">
    <location>
        <begin position="25"/>
        <end position="485"/>
    </location>
</feature>
<dbReference type="PANTHER" id="PTHR46064">
    <property type="entry name" value="QUEUINE TRNA-RIBOSYLTRANSFERASE ACCESSORY SUBUNIT 2"/>
    <property type="match status" value="1"/>
</dbReference>
<keyword evidence="3" id="KW-1185">Reference proteome</keyword>
<gene>
    <name evidence="2" type="ORF">DFP72DRAFT_1175640</name>
</gene>
<dbReference type="OrthoDB" id="27601at2759"/>
<accession>A0A8H6HH79</accession>